<gene>
    <name evidence="5" type="ORF">LMG27198_50510</name>
</gene>
<evidence type="ECO:0000313" key="5">
    <source>
        <dbReference type="EMBL" id="GLI96059.1"/>
    </source>
</evidence>
<accession>A0A9W6GZW1</accession>
<feature type="domain" description="DNA-binding transcriptional repressor CapW C-terminal dimerisation" evidence="3">
    <location>
        <begin position="213"/>
        <end position="282"/>
    </location>
</feature>
<dbReference type="Pfam" id="PF13280">
    <property type="entry name" value="WYL"/>
    <property type="match status" value="1"/>
</dbReference>
<dbReference type="Pfam" id="PF26107">
    <property type="entry name" value="BrxR_CTD"/>
    <property type="match status" value="1"/>
</dbReference>
<dbReference type="InterPro" id="IPR059020">
    <property type="entry name" value="CapW_CTD"/>
</dbReference>
<dbReference type="PANTHER" id="PTHR34580">
    <property type="match status" value="1"/>
</dbReference>
<evidence type="ECO:0008006" key="7">
    <source>
        <dbReference type="Google" id="ProtNLM"/>
    </source>
</evidence>
<dbReference type="PROSITE" id="PS52050">
    <property type="entry name" value="WYL"/>
    <property type="match status" value="1"/>
</dbReference>
<protein>
    <recommendedName>
        <fullName evidence="7">WYL domain-containing protein</fullName>
    </recommendedName>
</protein>
<dbReference type="InterPro" id="IPR051534">
    <property type="entry name" value="CBASS_pafABC_assoc_protein"/>
</dbReference>
<dbReference type="AlphaFoldDB" id="A0A9W6GZW1"/>
<dbReference type="InterPro" id="IPR016634">
    <property type="entry name" value="CapW-like"/>
</dbReference>
<dbReference type="PIRSF" id="PIRSF015558">
    <property type="entry name" value="Txn_reg_DeoR_prd"/>
    <property type="match status" value="1"/>
</dbReference>
<evidence type="ECO:0000259" key="2">
    <source>
        <dbReference type="Pfam" id="PF13280"/>
    </source>
</evidence>
<feature type="region of interest" description="Disordered" evidence="1">
    <location>
        <begin position="285"/>
        <end position="304"/>
    </location>
</feature>
<keyword evidence="6" id="KW-1185">Reference proteome</keyword>
<dbReference type="InterPro" id="IPR026881">
    <property type="entry name" value="WYL_dom"/>
</dbReference>
<sequence length="304" mass="34811">MADESEQILKWNVRQRLEFIDFRLFWEGRVSRPDIAKLFGISVQQASGDVQLYQQLAPGNMDYDVALKRYTRLPSFRPVFTANSADRHLLRMVALKNGWMTKDETWFDGLPSYEVVSLPRRNTEPAILLGVLDAIRLKQEIEIAYQSMTGAPHGARNIAPHALAHSAGRWYVRAWSREHNDFRDYHLSRIGSTSVSGEAEVDFSLDYEWNHLIDLVIIPNPELTPERQKAVVVEYNMVDNALTMPIRLSLAFYLINEYNLDVPGGALDPLKQQIVLKNKDQVAQARDTSREMSRQALARAQRAT</sequence>
<evidence type="ECO:0000256" key="1">
    <source>
        <dbReference type="SAM" id="MobiDB-lite"/>
    </source>
</evidence>
<organism evidence="5 6">
    <name type="scientific">Methylocystis echinoides</name>
    <dbReference type="NCBI Taxonomy" id="29468"/>
    <lineage>
        <taxon>Bacteria</taxon>
        <taxon>Pseudomonadati</taxon>
        <taxon>Pseudomonadota</taxon>
        <taxon>Alphaproteobacteria</taxon>
        <taxon>Hyphomicrobiales</taxon>
        <taxon>Methylocystaceae</taxon>
        <taxon>Methylocystis</taxon>
    </lineage>
</organism>
<dbReference type="Proteomes" id="UP001144323">
    <property type="component" value="Unassembled WGS sequence"/>
</dbReference>
<dbReference type="Pfam" id="PF26109">
    <property type="entry name" value="WHD_BrxR"/>
    <property type="match status" value="1"/>
</dbReference>
<dbReference type="EMBL" id="BSEC01000007">
    <property type="protein sequence ID" value="GLI96059.1"/>
    <property type="molecule type" value="Genomic_DNA"/>
</dbReference>
<evidence type="ECO:0000313" key="6">
    <source>
        <dbReference type="Proteomes" id="UP001144323"/>
    </source>
</evidence>
<dbReference type="InterPro" id="IPR059019">
    <property type="entry name" value="WHD_CapW"/>
</dbReference>
<proteinExistence type="predicted"/>
<reference evidence="5" key="1">
    <citation type="journal article" date="2023" name="Int. J. Syst. Evol. Microbiol.">
        <title>Methylocystis iwaonis sp. nov., a type II methane-oxidizing bacterium from surface soil of a rice paddy field in Japan, and emended description of the genus Methylocystis (ex Whittenbury et al. 1970) Bowman et al. 1993.</title>
        <authorList>
            <person name="Kaise H."/>
            <person name="Sawadogo J.B."/>
            <person name="Alam M.S."/>
            <person name="Ueno C."/>
            <person name="Dianou D."/>
            <person name="Shinjo R."/>
            <person name="Asakawa S."/>
        </authorList>
    </citation>
    <scope>NUCLEOTIDE SEQUENCE</scope>
    <source>
        <strain evidence="5">LMG27198</strain>
    </source>
</reference>
<name>A0A9W6GZW1_9HYPH</name>
<evidence type="ECO:0000259" key="4">
    <source>
        <dbReference type="Pfam" id="PF26109"/>
    </source>
</evidence>
<dbReference type="PANTHER" id="PTHR34580:SF3">
    <property type="entry name" value="PROTEIN PAFB"/>
    <property type="match status" value="1"/>
</dbReference>
<feature type="domain" description="WYL" evidence="2">
    <location>
        <begin position="128"/>
        <end position="192"/>
    </location>
</feature>
<comment type="caution">
    <text evidence="5">The sequence shown here is derived from an EMBL/GenBank/DDBJ whole genome shotgun (WGS) entry which is preliminary data.</text>
</comment>
<dbReference type="RefSeq" id="WP_281807196.1">
    <property type="nucleotide sequence ID" value="NZ_BSEC01000007.1"/>
</dbReference>
<feature type="domain" description="DNA-binding transcriptional repressor CapW winged helix-turn-helix" evidence="4">
    <location>
        <begin position="12"/>
        <end position="90"/>
    </location>
</feature>
<evidence type="ECO:0000259" key="3">
    <source>
        <dbReference type="Pfam" id="PF26107"/>
    </source>
</evidence>